<dbReference type="Gene3D" id="3.30.70.270">
    <property type="match status" value="1"/>
</dbReference>
<dbReference type="InterPro" id="IPR000160">
    <property type="entry name" value="GGDEF_dom"/>
</dbReference>
<dbReference type="SMART" id="SM00267">
    <property type="entry name" value="GGDEF"/>
    <property type="match status" value="1"/>
</dbReference>
<keyword evidence="2 5" id="KW-0812">Transmembrane</keyword>
<evidence type="ECO:0000313" key="8">
    <source>
        <dbReference type="EMBL" id="MEK8089653.1"/>
    </source>
</evidence>
<organism evidence="8 9">
    <name type="scientific">Thermithiobacillus plumbiphilus</name>
    <dbReference type="NCBI Taxonomy" id="1729899"/>
    <lineage>
        <taxon>Bacteria</taxon>
        <taxon>Pseudomonadati</taxon>
        <taxon>Pseudomonadota</taxon>
        <taxon>Acidithiobacillia</taxon>
        <taxon>Acidithiobacillales</taxon>
        <taxon>Thermithiobacillaceae</taxon>
        <taxon>Thermithiobacillus</taxon>
    </lineage>
</organism>
<dbReference type="Pfam" id="PF13675">
    <property type="entry name" value="PilJ"/>
    <property type="match status" value="1"/>
</dbReference>
<dbReference type="InterPro" id="IPR013767">
    <property type="entry name" value="PAS_fold"/>
</dbReference>
<dbReference type="RefSeq" id="WP_341370706.1">
    <property type="nucleotide sequence ID" value="NZ_JBBPCO010000006.1"/>
</dbReference>
<dbReference type="Pfam" id="PF00989">
    <property type="entry name" value="PAS"/>
    <property type="match status" value="1"/>
</dbReference>
<comment type="subcellular location">
    <subcellularLocation>
        <location evidence="1">Membrane</location>
        <topology evidence="1">Multi-pass membrane protein</topology>
    </subcellularLocation>
</comment>
<evidence type="ECO:0000256" key="3">
    <source>
        <dbReference type="ARBA" id="ARBA00022989"/>
    </source>
</evidence>
<dbReference type="InterPro" id="IPR043128">
    <property type="entry name" value="Rev_trsase/Diguanyl_cyclase"/>
</dbReference>
<evidence type="ECO:0000313" key="9">
    <source>
        <dbReference type="Proteomes" id="UP001446205"/>
    </source>
</evidence>
<dbReference type="Pfam" id="PF00990">
    <property type="entry name" value="GGDEF"/>
    <property type="match status" value="1"/>
</dbReference>
<keyword evidence="8" id="KW-0808">Transferase</keyword>
<proteinExistence type="predicted"/>
<dbReference type="SMART" id="SM00091">
    <property type="entry name" value="PAS"/>
    <property type="match status" value="1"/>
</dbReference>
<evidence type="ECO:0000256" key="2">
    <source>
        <dbReference type="ARBA" id="ARBA00022692"/>
    </source>
</evidence>
<reference evidence="8 9" key="1">
    <citation type="submission" date="2024-04" db="EMBL/GenBank/DDBJ databases">
        <authorList>
            <person name="Abashina T."/>
            <person name="Shaikin A."/>
        </authorList>
    </citation>
    <scope>NUCLEOTIDE SEQUENCE [LARGE SCALE GENOMIC DNA]</scope>
    <source>
        <strain evidence="8 9">AAFK</strain>
    </source>
</reference>
<dbReference type="EC" id="2.7.7.65" evidence="8"/>
<dbReference type="PANTHER" id="PTHR46663">
    <property type="entry name" value="DIGUANYLATE CYCLASE DGCT-RELATED"/>
    <property type="match status" value="1"/>
</dbReference>
<dbReference type="InterPro" id="IPR035965">
    <property type="entry name" value="PAS-like_dom_sf"/>
</dbReference>
<dbReference type="CDD" id="cd01949">
    <property type="entry name" value="GGDEF"/>
    <property type="match status" value="1"/>
</dbReference>
<dbReference type="SUPFAM" id="SSF55785">
    <property type="entry name" value="PYP-like sensor domain (PAS domain)"/>
    <property type="match status" value="1"/>
</dbReference>
<comment type="caution">
    <text evidence="8">The sequence shown here is derived from an EMBL/GenBank/DDBJ whole genome shotgun (WGS) entry which is preliminary data.</text>
</comment>
<feature type="domain" description="GGDEF" evidence="7">
    <location>
        <begin position="343"/>
        <end position="475"/>
    </location>
</feature>
<dbReference type="SUPFAM" id="SSF55073">
    <property type="entry name" value="Nucleotide cyclase"/>
    <property type="match status" value="1"/>
</dbReference>
<sequence>MLTRHVHPVILPTGAFLLLVLGVMGLNVLMSQGMHQDALEINIAGRQRMLSQRMAKELLLLQADPVFRAAGHRASLMQSLQLFDETLTAFRQGGLVHDATGSLRRIDALRGERIQGLLRDSALDWQAYSRMLKAALAEPAAIRQMALNSQAQNTALLARMNQLTQLLEEQAETRLQLLQTVQQVALALSLLLFGGILHALRCEVRTTRDNKALLRAVLDNIETGVLTLDGAGRVLSANAVAAQLFERSPEQLRNCLLRDLLAAPYYPFYLRRANGDLLPVDISLNAVTAQHYVASLRDLSQQHLQEEELTRIAYQDPLTQLPNRLLFEDRLEQEIHHARRNGYCLGLFFLDLDGFKPINDQFGHACGDLVLQTVARRLQDILREGDTIARLGGDEFVLIAVGIHNVADCLRIARKLLRTISREIHHEGQSFQVTASIGVSLFPHDAEDRETLLRRADEAMYVAKSGSLGFCFYAMPKTVPLERKFLPEGGQPIVSR</sequence>
<dbReference type="Gene3D" id="3.30.450.20">
    <property type="entry name" value="PAS domain"/>
    <property type="match status" value="1"/>
</dbReference>
<dbReference type="NCBIfam" id="TIGR00254">
    <property type="entry name" value="GGDEF"/>
    <property type="match status" value="1"/>
</dbReference>
<keyword evidence="4 5" id="KW-0472">Membrane</keyword>
<evidence type="ECO:0000259" key="7">
    <source>
        <dbReference type="PROSITE" id="PS50887"/>
    </source>
</evidence>
<dbReference type="InterPro" id="IPR052163">
    <property type="entry name" value="DGC-Regulatory_Protein"/>
</dbReference>
<evidence type="ECO:0000256" key="5">
    <source>
        <dbReference type="SAM" id="Phobius"/>
    </source>
</evidence>
<keyword evidence="3 5" id="KW-1133">Transmembrane helix</keyword>
<name>A0ABU9DB27_9PROT</name>
<keyword evidence="8" id="KW-0548">Nucleotidyltransferase</keyword>
<feature type="domain" description="PAS" evidence="6">
    <location>
        <begin position="210"/>
        <end position="252"/>
    </location>
</feature>
<dbReference type="InterPro" id="IPR029095">
    <property type="entry name" value="NarX-like_N"/>
</dbReference>
<evidence type="ECO:0000256" key="1">
    <source>
        <dbReference type="ARBA" id="ARBA00004141"/>
    </source>
</evidence>
<dbReference type="EMBL" id="JBBPCO010000006">
    <property type="protein sequence ID" value="MEK8089653.1"/>
    <property type="molecule type" value="Genomic_DNA"/>
</dbReference>
<dbReference type="PROSITE" id="PS50887">
    <property type="entry name" value="GGDEF"/>
    <property type="match status" value="1"/>
</dbReference>
<dbReference type="GO" id="GO:0052621">
    <property type="term" value="F:diguanylate cyclase activity"/>
    <property type="evidence" value="ECO:0007669"/>
    <property type="project" value="UniProtKB-EC"/>
</dbReference>
<dbReference type="PROSITE" id="PS50112">
    <property type="entry name" value="PAS"/>
    <property type="match status" value="1"/>
</dbReference>
<dbReference type="InterPro" id="IPR000014">
    <property type="entry name" value="PAS"/>
</dbReference>
<dbReference type="InterPro" id="IPR029787">
    <property type="entry name" value="Nucleotide_cyclase"/>
</dbReference>
<dbReference type="Proteomes" id="UP001446205">
    <property type="component" value="Unassembled WGS sequence"/>
</dbReference>
<keyword evidence="9" id="KW-1185">Reference proteome</keyword>
<accession>A0ABU9DB27</accession>
<dbReference type="PANTHER" id="PTHR46663:SF2">
    <property type="entry name" value="GGDEF DOMAIN-CONTAINING PROTEIN"/>
    <property type="match status" value="1"/>
</dbReference>
<protein>
    <submittedName>
        <fullName evidence="8">Diguanylate cyclase</fullName>
        <ecNumber evidence="8">2.7.7.65</ecNumber>
    </submittedName>
</protein>
<evidence type="ECO:0000256" key="4">
    <source>
        <dbReference type="ARBA" id="ARBA00023136"/>
    </source>
</evidence>
<gene>
    <name evidence="8" type="ORF">WOB96_07720</name>
</gene>
<evidence type="ECO:0000259" key="6">
    <source>
        <dbReference type="PROSITE" id="PS50112"/>
    </source>
</evidence>
<feature type="transmembrane region" description="Helical" evidence="5">
    <location>
        <begin position="6"/>
        <end position="29"/>
    </location>
</feature>